<accession>A0ABZ2TZG7</accession>
<name>A0ABZ2TZG7_9ACTN</name>
<keyword evidence="2" id="KW-1185">Reference proteome</keyword>
<protein>
    <submittedName>
        <fullName evidence="1">Uncharacterized protein</fullName>
    </submittedName>
</protein>
<dbReference type="RefSeq" id="WP_239589150.1">
    <property type="nucleotide sequence ID" value="NZ_CP136137.1"/>
</dbReference>
<dbReference type="InterPro" id="IPR014710">
    <property type="entry name" value="RmlC-like_jellyroll"/>
</dbReference>
<dbReference type="InterPro" id="IPR011051">
    <property type="entry name" value="RmlC_Cupin_sf"/>
</dbReference>
<proteinExistence type="predicted"/>
<dbReference type="Proteomes" id="UP001479933">
    <property type="component" value="Chromosome"/>
</dbReference>
<dbReference type="EMBL" id="CP136137">
    <property type="protein sequence ID" value="WYY06859.1"/>
    <property type="molecule type" value="Genomic_DNA"/>
</dbReference>
<organism evidence="1 2">
    <name type="scientific">Gordonia hydrophobica</name>
    <dbReference type="NCBI Taxonomy" id="40516"/>
    <lineage>
        <taxon>Bacteria</taxon>
        <taxon>Bacillati</taxon>
        <taxon>Actinomycetota</taxon>
        <taxon>Actinomycetes</taxon>
        <taxon>Mycobacteriales</taxon>
        <taxon>Gordoniaceae</taxon>
        <taxon>Gordonia</taxon>
    </lineage>
</organism>
<evidence type="ECO:0000313" key="1">
    <source>
        <dbReference type="EMBL" id="WYY06859.1"/>
    </source>
</evidence>
<dbReference type="SUPFAM" id="SSF51182">
    <property type="entry name" value="RmlC-like cupins"/>
    <property type="match status" value="1"/>
</dbReference>
<evidence type="ECO:0000313" key="2">
    <source>
        <dbReference type="Proteomes" id="UP001479933"/>
    </source>
</evidence>
<gene>
    <name evidence="1" type="ORF">RVF87_17665</name>
</gene>
<sequence length="193" mass="21166">MIALAGIDAADQHFTRLTNRSHKEEVMQGGPSIKHLDDVPAEEMLRYEFEDGHTASIWEKWIELSPRYFAFWNKWDPGAISGEHGHTGDHSNFILSGELRCGDIVAGPGTHIMLEWGDVFGPWEAGPEGCELYGFIAGEGSPFSGDPAKLEVLLAERGATRVPLPMPTRLPPWILANLPASLTSGVTDWGSDE</sequence>
<dbReference type="Gene3D" id="2.60.120.10">
    <property type="entry name" value="Jelly Rolls"/>
    <property type="match status" value="1"/>
</dbReference>
<reference evidence="1 2" key="1">
    <citation type="journal article" date="2023" name="Virus Evol.">
        <title>Computational host range prediction-The good, the bad, and the ugly.</title>
        <authorList>
            <person name="Howell A.A."/>
            <person name="Versoza C.J."/>
            <person name="Pfeifer S.P."/>
        </authorList>
    </citation>
    <scope>NUCLEOTIDE SEQUENCE [LARGE SCALE GENOMIC DNA]</scope>
    <source>
        <strain evidence="1 2">1610/1b</strain>
    </source>
</reference>